<protein>
    <submittedName>
        <fullName evidence="1">Uncharacterized protein</fullName>
    </submittedName>
</protein>
<comment type="caution">
    <text evidence="1">The sequence shown here is derived from an EMBL/GenBank/DDBJ whole genome shotgun (WGS) entry which is preliminary data.</text>
</comment>
<accession>A0A0F9IFI2</accession>
<proteinExistence type="predicted"/>
<organism evidence="1">
    <name type="scientific">marine sediment metagenome</name>
    <dbReference type="NCBI Taxonomy" id="412755"/>
    <lineage>
        <taxon>unclassified sequences</taxon>
        <taxon>metagenomes</taxon>
        <taxon>ecological metagenomes</taxon>
    </lineage>
</organism>
<feature type="non-terminal residue" evidence="1">
    <location>
        <position position="1"/>
    </location>
</feature>
<gene>
    <name evidence="1" type="ORF">LCGC14_1947410</name>
</gene>
<dbReference type="EMBL" id="LAZR01021191">
    <property type="protein sequence ID" value="KKL86167.1"/>
    <property type="molecule type" value="Genomic_DNA"/>
</dbReference>
<dbReference type="AlphaFoldDB" id="A0A0F9IFI2"/>
<sequence>FYMPSAYLDRPVNVDKKWRRFSDESYRQAKSRADGRPTLFDVADMVDSKFTEVSILGDTRKVKSDAKAKGTPGHVEIRTYWWDQWAVHVGSGSKYPFSGVDGTCIKQLIQRTEDIPQAKAVIDAYLACQDRFYAGKPLISGLPRFIASCAEGNGRAGTIEDLAAGDIPDLTP</sequence>
<name>A0A0F9IFI2_9ZZZZ</name>
<evidence type="ECO:0000313" key="1">
    <source>
        <dbReference type="EMBL" id="KKL86167.1"/>
    </source>
</evidence>
<reference evidence="1" key="1">
    <citation type="journal article" date="2015" name="Nature">
        <title>Complex archaea that bridge the gap between prokaryotes and eukaryotes.</title>
        <authorList>
            <person name="Spang A."/>
            <person name="Saw J.H."/>
            <person name="Jorgensen S.L."/>
            <person name="Zaremba-Niedzwiedzka K."/>
            <person name="Martijn J."/>
            <person name="Lind A.E."/>
            <person name="van Eijk R."/>
            <person name="Schleper C."/>
            <person name="Guy L."/>
            <person name="Ettema T.J."/>
        </authorList>
    </citation>
    <scope>NUCLEOTIDE SEQUENCE</scope>
</reference>